<dbReference type="RefSeq" id="WP_169745001.1">
    <property type="nucleotide sequence ID" value="NZ_KK073874.1"/>
</dbReference>
<feature type="transmembrane region" description="Helical" evidence="4">
    <location>
        <begin position="436"/>
        <end position="454"/>
    </location>
</feature>
<sequence length="773" mass="81559">MSDRLVPGTVAQDALEVSAARIALIFRVAWSALTPALAYPQALAAGGVHTWQHVAIVSTVAWGGAYAWFLRGGRLVPAVAVADSALFCVYLGFAPWILPAEYVGNPSTWIIGGASVALFIASWALAPLWTIALAVAQSAAFLVGVVAAGLPPVGGHDSVVAIFVLQGFLAVVVMRLIRGGARRADATLDHVARARAELTIERSRLHSRRQFERNLHDTVLSTLTVVARGTLRTRLDLVRARCGRDVAILDRLDELPRSAGLFASITWESGCRAMPVRLTLPEDEPALPPDVIEAVAGAVREALSNVERHARADGAEVSATIAGSGIRIVVRDDGQGFDPATTTTDQTGVRRSIHERMGTVGGQAEVASAPGAGTTVTLTWQPAERTGAPTPPEPDEPSVAAGYRAGMGWALVVIAVVWHLYSSSSLATRPDAFEPFWLELTAWVAIGLVVLGVAVRGPARPLPGPVNLGAQLVVFAAAVAGFAAMDGVDQISANWITGDVGWPLALLALHRPVAEYLAWSAAVVALSVGVVLVETGPDTGAVTRIVTALLCALVLQLAAVVAFGLVRRNGALAEAGVREAGRIRETRDALVAVADDRRRWQRELGESLRPLVGALADGRLDPGDPDVRARCAIEASRLRAMLSELTETGEHSMWRRDMVSSLSGAAADRSATIEARIAPDFGEVPEPVRAELVAAVLAILRLTSPGEAVVTLSGCVRDASATVLLPVASERPAVKEAMWTLLHRVRAAIPGTVSADVEEPGSSKFWVEVRWVS</sequence>
<dbReference type="HOGENOM" id="CLU_013384_0_0_11"/>
<dbReference type="Pfam" id="PF02518">
    <property type="entry name" value="HATPase_c"/>
    <property type="match status" value="1"/>
</dbReference>
<dbReference type="Proteomes" id="UP000021053">
    <property type="component" value="Unassembled WGS sequence"/>
</dbReference>
<dbReference type="SUPFAM" id="SSF55874">
    <property type="entry name" value="ATPase domain of HSP90 chaperone/DNA topoisomerase II/histidine kinase"/>
    <property type="match status" value="1"/>
</dbReference>
<dbReference type="AlphaFoldDB" id="A0A010ZSF8"/>
<keyword evidence="4" id="KW-0812">Transmembrane</keyword>
<keyword evidence="3" id="KW-0902">Two-component regulatory system</keyword>
<evidence type="ECO:0000256" key="2">
    <source>
        <dbReference type="ARBA" id="ARBA00022777"/>
    </source>
</evidence>
<dbReference type="EMBL" id="JFBT01000001">
    <property type="protein sequence ID" value="EXG80157.1"/>
    <property type="molecule type" value="Genomic_DNA"/>
</dbReference>
<evidence type="ECO:0000259" key="5">
    <source>
        <dbReference type="Pfam" id="PF02518"/>
    </source>
</evidence>
<evidence type="ECO:0000313" key="7">
    <source>
        <dbReference type="Proteomes" id="UP000021053"/>
    </source>
</evidence>
<name>A0A010ZSF8_9ACTN</name>
<keyword evidence="7" id="KW-1185">Reference proteome</keyword>
<feature type="transmembrane region" description="Helical" evidence="4">
    <location>
        <begin position="109"/>
        <end position="126"/>
    </location>
</feature>
<keyword evidence="1" id="KW-0808">Transferase</keyword>
<dbReference type="CDD" id="cd16917">
    <property type="entry name" value="HATPase_UhpB-NarQ-NarX-like"/>
    <property type="match status" value="1"/>
</dbReference>
<feature type="transmembrane region" description="Helical" evidence="4">
    <location>
        <begin position="545"/>
        <end position="566"/>
    </location>
</feature>
<feature type="transmembrane region" description="Helical" evidence="4">
    <location>
        <begin position="51"/>
        <end position="69"/>
    </location>
</feature>
<dbReference type="Gene3D" id="3.30.565.10">
    <property type="entry name" value="Histidine kinase-like ATPase, C-terminal domain"/>
    <property type="match status" value="1"/>
</dbReference>
<feature type="transmembrane region" description="Helical" evidence="4">
    <location>
        <begin position="401"/>
        <end position="421"/>
    </location>
</feature>
<keyword evidence="4" id="KW-1133">Transmembrane helix</keyword>
<dbReference type="GO" id="GO:0016301">
    <property type="term" value="F:kinase activity"/>
    <property type="evidence" value="ECO:0007669"/>
    <property type="project" value="UniProtKB-KW"/>
</dbReference>
<dbReference type="GO" id="GO:0000160">
    <property type="term" value="P:phosphorelay signal transduction system"/>
    <property type="evidence" value="ECO:0007669"/>
    <property type="project" value="UniProtKB-KW"/>
</dbReference>
<feature type="transmembrane region" description="Helical" evidence="4">
    <location>
        <begin position="159"/>
        <end position="177"/>
    </location>
</feature>
<dbReference type="InterPro" id="IPR050482">
    <property type="entry name" value="Sensor_HK_TwoCompSys"/>
</dbReference>
<evidence type="ECO:0000256" key="4">
    <source>
        <dbReference type="SAM" id="Phobius"/>
    </source>
</evidence>
<comment type="caution">
    <text evidence="6">The sequence shown here is derived from an EMBL/GenBank/DDBJ whole genome shotgun (WGS) entry which is preliminary data.</text>
</comment>
<dbReference type="PANTHER" id="PTHR24421">
    <property type="entry name" value="NITRATE/NITRITE SENSOR PROTEIN NARX-RELATED"/>
    <property type="match status" value="1"/>
</dbReference>
<evidence type="ECO:0000256" key="1">
    <source>
        <dbReference type="ARBA" id="ARBA00022679"/>
    </source>
</evidence>
<evidence type="ECO:0000256" key="3">
    <source>
        <dbReference type="ARBA" id="ARBA00023012"/>
    </source>
</evidence>
<organism evidence="6 7">
    <name type="scientific">Cryptosporangium arvum DSM 44712</name>
    <dbReference type="NCBI Taxonomy" id="927661"/>
    <lineage>
        <taxon>Bacteria</taxon>
        <taxon>Bacillati</taxon>
        <taxon>Actinomycetota</taxon>
        <taxon>Actinomycetes</taxon>
        <taxon>Cryptosporangiales</taxon>
        <taxon>Cryptosporangiaceae</taxon>
        <taxon>Cryptosporangium</taxon>
    </lineage>
</organism>
<feature type="domain" description="Histidine kinase/HSP90-like ATPase" evidence="5">
    <location>
        <begin position="298"/>
        <end position="381"/>
    </location>
</feature>
<reference evidence="6 7" key="1">
    <citation type="submission" date="2013-07" db="EMBL/GenBank/DDBJ databases">
        <authorList>
            <consortium name="DOE Joint Genome Institute"/>
            <person name="Eisen J."/>
            <person name="Huntemann M."/>
            <person name="Han J."/>
            <person name="Chen A."/>
            <person name="Kyrpides N."/>
            <person name="Mavromatis K."/>
            <person name="Markowitz V."/>
            <person name="Palaniappan K."/>
            <person name="Ivanova N."/>
            <person name="Schaumberg A."/>
            <person name="Pati A."/>
            <person name="Liolios K."/>
            <person name="Nordberg H.P."/>
            <person name="Cantor M.N."/>
            <person name="Hua S.X."/>
            <person name="Woyke T."/>
        </authorList>
    </citation>
    <scope>NUCLEOTIDE SEQUENCE [LARGE SCALE GENOMIC DNA]</scope>
    <source>
        <strain evidence="6 7">DSM 44712</strain>
    </source>
</reference>
<evidence type="ECO:0000313" key="6">
    <source>
        <dbReference type="EMBL" id="EXG80157.1"/>
    </source>
</evidence>
<dbReference type="InterPro" id="IPR003594">
    <property type="entry name" value="HATPase_dom"/>
</dbReference>
<feature type="transmembrane region" description="Helical" evidence="4">
    <location>
        <begin position="76"/>
        <end position="97"/>
    </location>
</feature>
<keyword evidence="2 6" id="KW-0418">Kinase</keyword>
<feature type="transmembrane region" description="Helical" evidence="4">
    <location>
        <begin position="516"/>
        <end position="533"/>
    </location>
</feature>
<keyword evidence="4" id="KW-0472">Membrane</keyword>
<feature type="transmembrane region" description="Helical" evidence="4">
    <location>
        <begin position="466"/>
        <end position="485"/>
    </location>
</feature>
<gene>
    <name evidence="6" type="ORF">CryarDRAFT_1223</name>
</gene>
<feature type="transmembrane region" description="Helical" evidence="4">
    <location>
        <begin position="133"/>
        <end position="153"/>
    </location>
</feature>
<accession>A0A010ZSF8</accession>
<dbReference type="InterPro" id="IPR036890">
    <property type="entry name" value="HATPase_C_sf"/>
</dbReference>
<protein>
    <submittedName>
        <fullName evidence="6">Signal transduction histidine kinase</fullName>
    </submittedName>
</protein>
<proteinExistence type="predicted"/>